<reference evidence="1 2" key="1">
    <citation type="journal article" date="2019" name="Int. J. Syst. Evol. Microbiol.">
        <title>Photorhabdus khanii subsp. guanajuatensis subsp. nov., isolated from Heterorhabditis atacamensis, and Photorhabdus luminescens subsp. mexicana subsp. nov., isolated from Heterorhabditis mexicana entomopathogenic nematodes.</title>
        <authorList>
            <person name="Machado R.A.R."/>
            <person name="Bruno P."/>
            <person name="Arce C.C.M."/>
            <person name="Liechti N."/>
            <person name="Kohler A."/>
            <person name="Bernal J."/>
            <person name="Bruggmann R."/>
            <person name="Turlings T.C.J."/>
        </authorList>
    </citation>
    <scope>NUCLEOTIDE SEQUENCE [LARGE SCALE GENOMIC DNA]</scope>
    <source>
        <strain evidence="1 2">MEX47-22</strain>
    </source>
</reference>
<evidence type="ECO:0000313" key="1">
    <source>
        <dbReference type="EMBL" id="TDB45341.1"/>
    </source>
</evidence>
<dbReference type="Proteomes" id="UP000295550">
    <property type="component" value="Unassembled WGS sequence"/>
</dbReference>
<dbReference type="AlphaFoldDB" id="A0A4R4IXI7"/>
<protein>
    <submittedName>
        <fullName evidence="1">Uncharacterized protein</fullName>
    </submittedName>
</protein>
<organism evidence="1 2">
    <name type="scientific">Photorhabdus luminescens subsp. mexicana</name>
    <dbReference type="NCBI Taxonomy" id="2100167"/>
    <lineage>
        <taxon>Bacteria</taxon>
        <taxon>Pseudomonadati</taxon>
        <taxon>Pseudomonadota</taxon>
        <taxon>Gammaproteobacteria</taxon>
        <taxon>Enterobacterales</taxon>
        <taxon>Morganellaceae</taxon>
        <taxon>Photorhabdus</taxon>
    </lineage>
</organism>
<gene>
    <name evidence="1" type="ORF">C5468_21450</name>
</gene>
<comment type="caution">
    <text evidence="1">The sequence shown here is derived from an EMBL/GenBank/DDBJ whole genome shotgun (WGS) entry which is preliminary data.</text>
</comment>
<name>A0A4R4IXI7_PHOLU</name>
<proteinExistence type="predicted"/>
<accession>A0A4R4IXI7</accession>
<sequence>MIKPHGLPICANLMTGAGAADVYMICLHGATPLMPFAYRWCFGELKEVVYFVSAAIDFDDVPQRKKHLQGYCYRDRPLYMEYDEMELK</sequence>
<dbReference type="RefSeq" id="WP_132348024.1">
    <property type="nucleotide sequence ID" value="NZ_CAWOLF010000032.1"/>
</dbReference>
<dbReference type="EMBL" id="PUJX01000032">
    <property type="protein sequence ID" value="TDB45341.1"/>
    <property type="molecule type" value="Genomic_DNA"/>
</dbReference>
<evidence type="ECO:0000313" key="2">
    <source>
        <dbReference type="Proteomes" id="UP000295550"/>
    </source>
</evidence>